<sequence length="436" mass="50832">MDEETSKEIQGLQDQIASLLTRKLHREDLSMEDEIKHLKQRLTNSIKRCQDANLRSAQLSKKNEQLETENQLLEKSTKDQARSIRTQDFEIDELEQENRALKAKLEKLEKHEAASKNTISALREKLDLVLETVSKIDDNLTSSEETNELFLDFAKQTQSFFLRKRKREDERVQAEIQELEDDIVDLKNRLTTSLKSCQETNMRKAEADRKTTEIQAEKELLEKKAEEQAHTIKSLETAVGESEEENEILKVELERLRKYEVLWEETATKFNIISYLHTSPPIMVTPADMIRELTLNNKHLVKKNEALKVENHNLKVTNDMLKNKAATDQAIMNAAVTIKNLEAYNQTLENENQHLREQFEHCTEKKKIDEKLEVLRKEVDAIDEELAKRMAEMDIMQELGEKMKLLKQIDAQEDGQKENESDSDDVFKEHTKEDSK</sequence>
<organism evidence="3 4">
    <name type="scientific">Aureobasidium melanogenum</name>
    <name type="common">Aureobasidium pullulans var. melanogenum</name>
    <dbReference type="NCBI Taxonomy" id="46634"/>
    <lineage>
        <taxon>Eukaryota</taxon>
        <taxon>Fungi</taxon>
        <taxon>Dikarya</taxon>
        <taxon>Ascomycota</taxon>
        <taxon>Pezizomycotina</taxon>
        <taxon>Dothideomycetes</taxon>
        <taxon>Dothideomycetidae</taxon>
        <taxon>Dothideales</taxon>
        <taxon>Saccotheciaceae</taxon>
        <taxon>Aureobasidium</taxon>
    </lineage>
</organism>
<keyword evidence="1" id="KW-0175">Coiled coil</keyword>
<evidence type="ECO:0000256" key="2">
    <source>
        <dbReference type="SAM" id="MobiDB-lite"/>
    </source>
</evidence>
<reference evidence="3" key="1">
    <citation type="journal article" date="2021" name="J Fungi (Basel)">
        <title>Virulence traits and population genomics of the black yeast Aureobasidium melanogenum.</title>
        <authorList>
            <person name="Cernosa A."/>
            <person name="Sun X."/>
            <person name="Gostincar C."/>
            <person name="Fang C."/>
            <person name="Gunde-Cimerman N."/>
            <person name="Song Z."/>
        </authorList>
    </citation>
    <scope>NUCLEOTIDE SEQUENCE</scope>
    <source>
        <strain evidence="3">EXF-9911</strain>
    </source>
</reference>
<proteinExistence type="predicted"/>
<dbReference type="EMBL" id="JAHFXF010000425">
    <property type="protein sequence ID" value="KAG9687997.1"/>
    <property type="molecule type" value="Genomic_DNA"/>
</dbReference>
<protein>
    <submittedName>
        <fullName evidence="3">Uncharacterized protein</fullName>
    </submittedName>
</protein>
<reference evidence="3" key="2">
    <citation type="submission" date="2021-08" db="EMBL/GenBank/DDBJ databases">
        <authorList>
            <person name="Gostincar C."/>
            <person name="Sun X."/>
            <person name="Song Z."/>
            <person name="Gunde-Cimerman N."/>
        </authorList>
    </citation>
    <scope>NUCLEOTIDE SEQUENCE</scope>
    <source>
        <strain evidence="3">EXF-9911</strain>
    </source>
</reference>
<feature type="region of interest" description="Disordered" evidence="2">
    <location>
        <begin position="411"/>
        <end position="436"/>
    </location>
</feature>
<evidence type="ECO:0000256" key="1">
    <source>
        <dbReference type="SAM" id="Coils"/>
    </source>
</evidence>
<dbReference type="OrthoDB" id="3919323at2759"/>
<gene>
    <name evidence="3" type="ORF">KCU76_g9932</name>
</gene>
<name>A0A9P8EE52_AURME</name>
<evidence type="ECO:0000313" key="4">
    <source>
        <dbReference type="Proteomes" id="UP000779574"/>
    </source>
</evidence>
<feature type="coiled-coil region" evidence="1">
    <location>
        <begin position="290"/>
        <end position="392"/>
    </location>
</feature>
<dbReference type="AlphaFoldDB" id="A0A9P8EE52"/>
<evidence type="ECO:0000313" key="3">
    <source>
        <dbReference type="EMBL" id="KAG9687997.1"/>
    </source>
</evidence>
<dbReference type="Proteomes" id="UP000779574">
    <property type="component" value="Unassembled WGS sequence"/>
</dbReference>
<feature type="compositionally biased region" description="Basic and acidic residues" evidence="2">
    <location>
        <begin position="414"/>
        <end position="436"/>
    </location>
</feature>
<comment type="caution">
    <text evidence="3">The sequence shown here is derived from an EMBL/GenBank/DDBJ whole genome shotgun (WGS) entry which is preliminary data.</text>
</comment>
<feature type="region of interest" description="Disordered" evidence="2">
    <location>
        <begin position="60"/>
        <end position="79"/>
    </location>
</feature>
<feature type="coiled-coil region" evidence="1">
    <location>
        <begin position="162"/>
        <end position="259"/>
    </location>
</feature>
<accession>A0A9P8EE52</accession>
<feature type="non-terminal residue" evidence="3">
    <location>
        <position position="1"/>
    </location>
</feature>